<feature type="region of interest" description="Disordered" evidence="1">
    <location>
        <begin position="79"/>
        <end position="129"/>
    </location>
</feature>
<evidence type="ECO:0000313" key="3">
    <source>
        <dbReference type="EMBL" id="CAI4009198.1"/>
    </source>
</evidence>
<dbReference type="AlphaFoldDB" id="A0A9P1DID5"/>
<evidence type="ECO:0000313" key="4">
    <source>
        <dbReference type="EMBL" id="CAL1162573.1"/>
    </source>
</evidence>
<evidence type="ECO:0000256" key="2">
    <source>
        <dbReference type="SAM" id="Phobius"/>
    </source>
</evidence>
<gene>
    <name evidence="3" type="ORF">C1SCF055_LOCUS34571</name>
</gene>
<feature type="compositionally biased region" description="Basic and acidic residues" evidence="1">
    <location>
        <begin position="79"/>
        <end position="92"/>
    </location>
</feature>
<reference evidence="4" key="2">
    <citation type="submission" date="2024-04" db="EMBL/GenBank/DDBJ databases">
        <authorList>
            <person name="Chen Y."/>
            <person name="Shah S."/>
            <person name="Dougan E. K."/>
            <person name="Thang M."/>
            <person name="Chan C."/>
        </authorList>
    </citation>
    <scope>NUCLEOTIDE SEQUENCE [LARGE SCALE GENOMIC DNA]</scope>
</reference>
<evidence type="ECO:0000313" key="6">
    <source>
        <dbReference type="Proteomes" id="UP001152797"/>
    </source>
</evidence>
<feature type="compositionally biased region" description="Basic residues" evidence="1">
    <location>
        <begin position="248"/>
        <end position="258"/>
    </location>
</feature>
<dbReference type="EMBL" id="CAMXCT020004458">
    <property type="protein sequence ID" value="CAL1162573.1"/>
    <property type="molecule type" value="Genomic_DNA"/>
</dbReference>
<feature type="region of interest" description="Disordered" evidence="1">
    <location>
        <begin position="247"/>
        <end position="307"/>
    </location>
</feature>
<keyword evidence="2" id="KW-1133">Transmembrane helix</keyword>
<dbReference type="Proteomes" id="UP001152797">
    <property type="component" value="Unassembled WGS sequence"/>
</dbReference>
<reference evidence="3" key="1">
    <citation type="submission" date="2022-10" db="EMBL/GenBank/DDBJ databases">
        <authorList>
            <person name="Chen Y."/>
            <person name="Dougan E. K."/>
            <person name="Chan C."/>
            <person name="Rhodes N."/>
            <person name="Thang M."/>
        </authorList>
    </citation>
    <scope>NUCLEOTIDE SEQUENCE</scope>
</reference>
<organism evidence="3">
    <name type="scientific">Cladocopium goreaui</name>
    <dbReference type="NCBI Taxonomy" id="2562237"/>
    <lineage>
        <taxon>Eukaryota</taxon>
        <taxon>Sar</taxon>
        <taxon>Alveolata</taxon>
        <taxon>Dinophyceae</taxon>
        <taxon>Suessiales</taxon>
        <taxon>Symbiodiniaceae</taxon>
        <taxon>Cladocopium</taxon>
    </lineage>
</organism>
<comment type="caution">
    <text evidence="3">The sequence shown here is derived from an EMBL/GenBank/DDBJ whole genome shotgun (WGS) entry which is preliminary data.</text>
</comment>
<evidence type="ECO:0000313" key="5">
    <source>
        <dbReference type="EMBL" id="CAL4796510.1"/>
    </source>
</evidence>
<sequence length="502" mass="53761">MAVCDNLLQVCKLTPVQPGDFDAKAIRLLDALNEKGRALEACELLQNSLKGVQRKRITNWRGYVYSLIRKVDESVYHEMKESKEKEKEENGTRRRSKKSEENLLNPASAPSKKTLDKTATEFVPGKPWNTPEVVKAPEVAPKTLRKDAAEFVPTAQARAAQVAKAAAAAPLQAPLFAPMMPPPMPAAAAAAMAFPDFGASSASWIAKKESPKKESKANGKAAIALKPDAQEFFPGVSAWAGAMVMPKQKAKAKPKTVRPRNPVDPGLVPSQPMSPGLQSGSRDDTAASSPSRSPVQAQDAVGSTDTTPAISKSCGDAFASQVSPKVVKVTKDCREISGVFTASECAVILSSAKALGFAGTGRLVSKDPWLANALWERLSPMTPYIIKGKRVVGLQDDLVLQYGARSSLEEPSLAVQVCLKSSSSASEGHAYIVSTDSDGPVASWLIAKMQCQPSSWWTMMQAALGLSGPRSERHRMTAIMAVVTTGVTAALVTLLRRRQLRN</sequence>
<name>A0A9P1DID5_9DINO</name>
<feature type="transmembrane region" description="Helical" evidence="2">
    <location>
        <begin position="476"/>
        <end position="495"/>
    </location>
</feature>
<proteinExistence type="predicted"/>
<dbReference type="EMBL" id="CAMXCT010004458">
    <property type="protein sequence ID" value="CAI4009198.1"/>
    <property type="molecule type" value="Genomic_DNA"/>
</dbReference>
<feature type="compositionally biased region" description="Polar residues" evidence="1">
    <location>
        <begin position="271"/>
        <end position="307"/>
    </location>
</feature>
<evidence type="ECO:0000256" key="1">
    <source>
        <dbReference type="SAM" id="MobiDB-lite"/>
    </source>
</evidence>
<protein>
    <submittedName>
        <fullName evidence="5">Beta-agarase AgaB34</fullName>
    </submittedName>
</protein>
<keyword evidence="2" id="KW-0472">Membrane</keyword>
<keyword evidence="6" id="KW-1185">Reference proteome</keyword>
<dbReference type="EMBL" id="CAMXCT030004458">
    <property type="protein sequence ID" value="CAL4796510.1"/>
    <property type="molecule type" value="Genomic_DNA"/>
</dbReference>
<accession>A0A9P1DID5</accession>
<dbReference type="OrthoDB" id="424452at2759"/>
<keyword evidence="2" id="KW-0812">Transmembrane</keyword>